<dbReference type="Proteomes" id="UP000219612">
    <property type="component" value="Unassembled WGS sequence"/>
</dbReference>
<organism evidence="1 2">
    <name type="scientific">Paractinoplanes atraurantiacus</name>
    <dbReference type="NCBI Taxonomy" id="1036182"/>
    <lineage>
        <taxon>Bacteria</taxon>
        <taxon>Bacillati</taxon>
        <taxon>Actinomycetota</taxon>
        <taxon>Actinomycetes</taxon>
        <taxon>Micromonosporales</taxon>
        <taxon>Micromonosporaceae</taxon>
        <taxon>Paractinoplanes</taxon>
    </lineage>
</organism>
<keyword evidence="2" id="KW-1185">Reference proteome</keyword>
<name>A0A285JY79_9ACTN</name>
<dbReference type="AlphaFoldDB" id="A0A285JY79"/>
<gene>
    <name evidence="1" type="ORF">SAMN05421748_12817</name>
</gene>
<protein>
    <recommendedName>
        <fullName evidence="3">VWFA domain-containing protein</fullName>
    </recommendedName>
</protein>
<evidence type="ECO:0000313" key="2">
    <source>
        <dbReference type="Proteomes" id="UP000219612"/>
    </source>
</evidence>
<accession>A0A285JY79</accession>
<reference evidence="1 2" key="1">
    <citation type="submission" date="2017-09" db="EMBL/GenBank/DDBJ databases">
        <authorList>
            <person name="Ehlers B."/>
            <person name="Leendertz F.H."/>
        </authorList>
    </citation>
    <scope>NUCLEOTIDE SEQUENCE [LARGE SCALE GENOMIC DNA]</scope>
    <source>
        <strain evidence="1 2">CGMCC 4.6857</strain>
    </source>
</reference>
<evidence type="ECO:0000313" key="1">
    <source>
        <dbReference type="EMBL" id="SNY65279.1"/>
    </source>
</evidence>
<sequence>MYVLADASGSTVRDGFHEGVHLALPHLVHLADERDARFCLAAYGDDAGLRVALIGAGDLTVIPRIPAGGLSSLAAGLRVVAAAIEHDTSQLRSDGMEPGPPATLVLAHGLGTDRDEAVLEARRPLAGRLHVSAPGEDRLAFTGLGATVHPMRLGDAGTVAASVVTAARQAWPASGSTQ</sequence>
<proteinExistence type="predicted"/>
<dbReference type="EMBL" id="OBDY01000028">
    <property type="protein sequence ID" value="SNY65279.1"/>
    <property type="molecule type" value="Genomic_DNA"/>
</dbReference>
<evidence type="ECO:0008006" key="3">
    <source>
        <dbReference type="Google" id="ProtNLM"/>
    </source>
</evidence>